<dbReference type="InterPro" id="IPR013249">
    <property type="entry name" value="RNA_pol_sigma70_r4_t2"/>
</dbReference>
<gene>
    <name evidence="7" type="ORF">QJ043_04520</name>
</gene>
<dbReference type="Pfam" id="PF08281">
    <property type="entry name" value="Sigma70_r4_2"/>
    <property type="match status" value="1"/>
</dbReference>
<evidence type="ECO:0000256" key="2">
    <source>
        <dbReference type="ARBA" id="ARBA00023015"/>
    </source>
</evidence>
<sequence>MRADTQELIEEHKDHLFAVAFNVCRNAADAEDVVQDAFIAYHTSSKDFEDEEHIKAWLLRVTVNKAVSVTRQLWRRKSVPLDDYMDTLAFEDPQAESLFAEVMRLPQKQRVAVHLFYYEDLSVREVAQVLKISEGAVKTRLSRGRKQLKRALKEEWSDES</sequence>
<dbReference type="PANTHER" id="PTHR43133">
    <property type="entry name" value="RNA POLYMERASE ECF-TYPE SIGMA FACTO"/>
    <property type="match status" value="1"/>
</dbReference>
<reference evidence="7" key="1">
    <citation type="submission" date="2023-05" db="EMBL/GenBank/DDBJ databases">
        <title>[olsenella] sp. nov., isolated from a pig farm feces dump.</title>
        <authorList>
            <person name="Chang Y.-H."/>
        </authorList>
    </citation>
    <scope>NUCLEOTIDE SEQUENCE</scope>
    <source>
        <strain evidence="7">YH-ols2217</strain>
    </source>
</reference>
<evidence type="ECO:0000256" key="3">
    <source>
        <dbReference type="ARBA" id="ARBA00023082"/>
    </source>
</evidence>
<evidence type="ECO:0000259" key="5">
    <source>
        <dbReference type="Pfam" id="PF04542"/>
    </source>
</evidence>
<dbReference type="InterPro" id="IPR036388">
    <property type="entry name" value="WH-like_DNA-bd_sf"/>
</dbReference>
<dbReference type="EMBL" id="JASJEX010000002">
    <property type="protein sequence ID" value="MDJ1129341.1"/>
    <property type="molecule type" value="Genomic_DNA"/>
</dbReference>
<keyword evidence="8" id="KW-1185">Reference proteome</keyword>
<evidence type="ECO:0000256" key="1">
    <source>
        <dbReference type="ARBA" id="ARBA00010641"/>
    </source>
</evidence>
<name>A0ABT6ZL08_9ACTN</name>
<dbReference type="InterPro" id="IPR007627">
    <property type="entry name" value="RNA_pol_sigma70_r2"/>
</dbReference>
<accession>A0ABT6ZL08</accession>
<dbReference type="InterPro" id="IPR014284">
    <property type="entry name" value="RNA_pol_sigma-70_dom"/>
</dbReference>
<comment type="similarity">
    <text evidence="1">Belongs to the sigma-70 factor family. ECF subfamily.</text>
</comment>
<dbReference type="SUPFAM" id="SSF88659">
    <property type="entry name" value="Sigma3 and sigma4 domains of RNA polymerase sigma factors"/>
    <property type="match status" value="1"/>
</dbReference>
<dbReference type="InterPro" id="IPR013324">
    <property type="entry name" value="RNA_pol_sigma_r3/r4-like"/>
</dbReference>
<dbReference type="SUPFAM" id="SSF88946">
    <property type="entry name" value="Sigma2 domain of RNA polymerase sigma factors"/>
    <property type="match status" value="1"/>
</dbReference>
<dbReference type="PANTHER" id="PTHR43133:SF51">
    <property type="entry name" value="RNA POLYMERASE SIGMA FACTOR"/>
    <property type="match status" value="1"/>
</dbReference>
<dbReference type="Gene3D" id="1.10.1740.10">
    <property type="match status" value="1"/>
</dbReference>
<dbReference type="Pfam" id="PF04542">
    <property type="entry name" value="Sigma70_r2"/>
    <property type="match status" value="1"/>
</dbReference>
<evidence type="ECO:0000259" key="6">
    <source>
        <dbReference type="Pfam" id="PF08281"/>
    </source>
</evidence>
<feature type="domain" description="RNA polymerase sigma-70 region 2" evidence="5">
    <location>
        <begin position="8"/>
        <end position="75"/>
    </location>
</feature>
<dbReference type="Proteomes" id="UP001431693">
    <property type="component" value="Unassembled WGS sequence"/>
</dbReference>
<keyword evidence="4" id="KW-0804">Transcription</keyword>
<dbReference type="InterPro" id="IPR039425">
    <property type="entry name" value="RNA_pol_sigma-70-like"/>
</dbReference>
<evidence type="ECO:0000313" key="8">
    <source>
        <dbReference type="Proteomes" id="UP001431693"/>
    </source>
</evidence>
<protein>
    <submittedName>
        <fullName evidence="7">RNA polymerase sigma factor</fullName>
    </submittedName>
</protein>
<keyword evidence="2" id="KW-0805">Transcription regulation</keyword>
<proteinExistence type="inferred from homology"/>
<comment type="caution">
    <text evidence="7">The sequence shown here is derived from an EMBL/GenBank/DDBJ whole genome shotgun (WGS) entry which is preliminary data.</text>
</comment>
<dbReference type="CDD" id="cd06171">
    <property type="entry name" value="Sigma70_r4"/>
    <property type="match status" value="1"/>
</dbReference>
<dbReference type="NCBIfam" id="TIGR02937">
    <property type="entry name" value="sigma70-ECF"/>
    <property type="match status" value="1"/>
</dbReference>
<dbReference type="Gene3D" id="1.10.10.10">
    <property type="entry name" value="Winged helix-like DNA-binding domain superfamily/Winged helix DNA-binding domain"/>
    <property type="match status" value="1"/>
</dbReference>
<evidence type="ECO:0000256" key="4">
    <source>
        <dbReference type="ARBA" id="ARBA00023163"/>
    </source>
</evidence>
<organism evidence="7 8">
    <name type="scientific">Kribbibacterium absianum</name>
    <dbReference type="NCBI Taxonomy" id="3044210"/>
    <lineage>
        <taxon>Bacteria</taxon>
        <taxon>Bacillati</taxon>
        <taxon>Actinomycetota</taxon>
        <taxon>Coriobacteriia</taxon>
        <taxon>Coriobacteriales</taxon>
        <taxon>Kribbibacteriaceae</taxon>
        <taxon>Kribbibacterium</taxon>
    </lineage>
</organism>
<dbReference type="InterPro" id="IPR013325">
    <property type="entry name" value="RNA_pol_sigma_r2"/>
</dbReference>
<keyword evidence="3" id="KW-0731">Sigma factor</keyword>
<evidence type="ECO:0000313" key="7">
    <source>
        <dbReference type="EMBL" id="MDJ1129341.1"/>
    </source>
</evidence>
<feature type="domain" description="RNA polymerase sigma factor 70 region 4 type 2" evidence="6">
    <location>
        <begin position="102"/>
        <end position="148"/>
    </location>
</feature>
<dbReference type="RefSeq" id="WP_283713582.1">
    <property type="nucleotide sequence ID" value="NZ_JASJEW010000005.1"/>
</dbReference>